<accession>A0ABP0XSQ8</accession>
<feature type="region of interest" description="Disordered" evidence="1">
    <location>
        <begin position="37"/>
        <end position="58"/>
    </location>
</feature>
<organism evidence="2 3">
    <name type="scientific">Citrullus colocynthis</name>
    <name type="common">colocynth</name>
    <dbReference type="NCBI Taxonomy" id="252529"/>
    <lineage>
        <taxon>Eukaryota</taxon>
        <taxon>Viridiplantae</taxon>
        <taxon>Streptophyta</taxon>
        <taxon>Embryophyta</taxon>
        <taxon>Tracheophyta</taxon>
        <taxon>Spermatophyta</taxon>
        <taxon>Magnoliopsida</taxon>
        <taxon>eudicotyledons</taxon>
        <taxon>Gunneridae</taxon>
        <taxon>Pentapetalae</taxon>
        <taxon>rosids</taxon>
        <taxon>fabids</taxon>
        <taxon>Cucurbitales</taxon>
        <taxon>Cucurbitaceae</taxon>
        <taxon>Benincaseae</taxon>
        <taxon>Citrullus</taxon>
    </lineage>
</organism>
<evidence type="ECO:0000256" key="1">
    <source>
        <dbReference type="SAM" id="MobiDB-lite"/>
    </source>
</evidence>
<dbReference type="EMBL" id="OZ021735">
    <property type="protein sequence ID" value="CAK9309577.1"/>
    <property type="molecule type" value="Genomic_DNA"/>
</dbReference>
<evidence type="ECO:0000313" key="2">
    <source>
        <dbReference type="EMBL" id="CAK9309577.1"/>
    </source>
</evidence>
<keyword evidence="3" id="KW-1185">Reference proteome</keyword>
<sequence>MTKLDDSQVTLPYTNLPKLQFGNGGDWLVDGRCETERDDTRTCSGDDSETGEGWSQGCKGGSTVAGVAGNRPAATDLQL</sequence>
<dbReference type="Proteomes" id="UP001642487">
    <property type="component" value="Chromosome 1"/>
</dbReference>
<proteinExistence type="predicted"/>
<gene>
    <name evidence="2" type="ORF">CITCOLO1_LOCUS1160</name>
</gene>
<reference evidence="2 3" key="1">
    <citation type="submission" date="2024-03" db="EMBL/GenBank/DDBJ databases">
        <authorList>
            <person name="Gkanogiannis A."/>
            <person name="Becerra Lopez-Lavalle L."/>
        </authorList>
    </citation>
    <scope>NUCLEOTIDE SEQUENCE [LARGE SCALE GENOMIC DNA]</scope>
</reference>
<name>A0ABP0XSQ8_9ROSI</name>
<protein>
    <submittedName>
        <fullName evidence="2">Uncharacterized protein</fullName>
    </submittedName>
</protein>
<evidence type="ECO:0000313" key="3">
    <source>
        <dbReference type="Proteomes" id="UP001642487"/>
    </source>
</evidence>